<dbReference type="Proteomes" id="UP000197781">
    <property type="component" value="Chromosome"/>
</dbReference>
<keyword evidence="1" id="KW-1133">Transmembrane helix</keyword>
<name>A0A220MLA9_9BACL</name>
<dbReference type="KEGG" id="bfm:BP422_21490"/>
<evidence type="ECO:0000313" key="2">
    <source>
        <dbReference type="EMBL" id="ASJ55898.1"/>
    </source>
</evidence>
<organism evidence="2 3">
    <name type="scientific">Brevibacillus formosus</name>
    <dbReference type="NCBI Taxonomy" id="54913"/>
    <lineage>
        <taxon>Bacteria</taxon>
        <taxon>Bacillati</taxon>
        <taxon>Bacillota</taxon>
        <taxon>Bacilli</taxon>
        <taxon>Bacillales</taxon>
        <taxon>Paenibacillaceae</taxon>
        <taxon>Brevibacillus</taxon>
    </lineage>
</organism>
<keyword evidence="1" id="KW-0812">Transmembrane</keyword>
<protein>
    <submittedName>
        <fullName evidence="2">Uncharacterized protein</fullName>
    </submittedName>
</protein>
<gene>
    <name evidence="2" type="ORF">BP422_21490</name>
</gene>
<dbReference type="EMBL" id="CP018145">
    <property type="protein sequence ID" value="ASJ55898.1"/>
    <property type="molecule type" value="Genomic_DNA"/>
</dbReference>
<evidence type="ECO:0000313" key="3">
    <source>
        <dbReference type="Proteomes" id="UP000197781"/>
    </source>
</evidence>
<accession>A0A220MLA9</accession>
<feature type="transmembrane region" description="Helical" evidence="1">
    <location>
        <begin position="16"/>
        <end position="38"/>
    </location>
</feature>
<keyword evidence="1" id="KW-0472">Membrane</keyword>
<dbReference type="AlphaFoldDB" id="A0A220MLA9"/>
<reference evidence="2 3" key="1">
    <citation type="submission" date="2016-11" db="EMBL/GenBank/DDBJ databases">
        <authorList>
            <person name="Jaros S."/>
            <person name="Januszkiewicz K."/>
            <person name="Wedrychowicz H."/>
        </authorList>
    </citation>
    <scope>NUCLEOTIDE SEQUENCE [LARGE SCALE GENOMIC DNA]</scope>
    <source>
        <strain evidence="2 3">NF2</strain>
    </source>
</reference>
<evidence type="ECO:0000256" key="1">
    <source>
        <dbReference type="SAM" id="Phobius"/>
    </source>
</evidence>
<sequence length="92" mass="10058">MSEMARRPAFIAEGKYFVMTAILSWCGLAVVSSMYVTIPMVTAFVREFQVSPAQAHGAAALFRLPMQSAFCSLRLYRIGWTKTGNVLGTGCS</sequence>
<proteinExistence type="predicted"/>